<organism evidence="12 13">
    <name type="scientific">Parabacteroides merdae</name>
    <dbReference type="NCBI Taxonomy" id="46503"/>
    <lineage>
        <taxon>Bacteria</taxon>
        <taxon>Pseudomonadati</taxon>
        <taxon>Bacteroidota</taxon>
        <taxon>Bacteroidia</taxon>
        <taxon>Bacteroidales</taxon>
        <taxon>Tannerellaceae</taxon>
        <taxon>Parabacteroides</taxon>
    </lineage>
</organism>
<dbReference type="GO" id="GO:0044718">
    <property type="term" value="P:siderophore transmembrane transport"/>
    <property type="evidence" value="ECO:0007669"/>
    <property type="project" value="TreeGrafter"/>
</dbReference>
<dbReference type="InterPro" id="IPR037066">
    <property type="entry name" value="Plug_dom_sf"/>
</dbReference>
<dbReference type="InterPro" id="IPR036942">
    <property type="entry name" value="Beta-barrel_TonB_sf"/>
</dbReference>
<evidence type="ECO:0000256" key="6">
    <source>
        <dbReference type="ARBA" id="ARBA00023077"/>
    </source>
</evidence>
<dbReference type="Gene3D" id="2.40.170.20">
    <property type="entry name" value="TonB-dependent receptor, beta-barrel domain"/>
    <property type="match status" value="1"/>
</dbReference>
<evidence type="ECO:0000313" key="13">
    <source>
        <dbReference type="Proteomes" id="UP000286260"/>
    </source>
</evidence>
<evidence type="ECO:0000256" key="3">
    <source>
        <dbReference type="ARBA" id="ARBA00022452"/>
    </source>
</evidence>
<keyword evidence="8" id="KW-0675">Receptor</keyword>
<dbReference type="EMBL" id="QSII01000019">
    <property type="protein sequence ID" value="RHC83019.1"/>
    <property type="molecule type" value="Genomic_DNA"/>
</dbReference>
<comment type="subcellular location">
    <subcellularLocation>
        <location evidence="1 10">Cell outer membrane</location>
        <topology evidence="1 10">Multi-pass membrane protein</topology>
    </subcellularLocation>
</comment>
<keyword evidence="7 10" id="KW-0472">Membrane</keyword>
<evidence type="ECO:0000256" key="1">
    <source>
        <dbReference type="ARBA" id="ARBA00004571"/>
    </source>
</evidence>
<dbReference type="GO" id="GO:0009279">
    <property type="term" value="C:cell outer membrane"/>
    <property type="evidence" value="ECO:0007669"/>
    <property type="project" value="UniProtKB-SubCell"/>
</dbReference>
<dbReference type="PANTHER" id="PTHR30069">
    <property type="entry name" value="TONB-DEPENDENT OUTER MEMBRANE RECEPTOR"/>
    <property type="match status" value="1"/>
</dbReference>
<dbReference type="InterPro" id="IPR000531">
    <property type="entry name" value="Beta-barrel_TonB"/>
</dbReference>
<name>A0A3R6EY29_9BACT</name>
<proteinExistence type="inferred from homology"/>
<dbReference type="SUPFAM" id="SSF49464">
    <property type="entry name" value="Carboxypeptidase regulatory domain-like"/>
    <property type="match status" value="1"/>
</dbReference>
<sequence>MYRVYLFVIGICICCPLIGAKEPLHLLADPTPTVTLDMKRVPLQDILLEIEKQTGLFFSYESSMLKEFRHVSLTARDESLSYCLKRLFEPLPLVYRITGRYVILKRKPRQYTISGFVRDSASYESLIAATVVERSSGKGSVSNNYGFYSITLPPGKVVLSSSYVGYEPCSVTFELTCDTMIDLSLSPAGVLGEVVIKGISPRSDVLNSRVGVSDVPASRVKSLPALLGETDVVKTLQRLPGVTGGTEGMSGLFVRGGDGDDNLFLLDGNPVYHTDHVLGFFSAFNPDAVKNATFYKGSFPAEYGGRLSSVVDVRTNEGNRKEYHGNISIGLLAARANLEGPIIKDRSSFNVSVRRTWMELITWPLMTAVNKKADTEWKGGYHFYDMNAKVDYSFTDRSRAYLSFYMGSDSYRNGEDSKDIHGEDRDFRWRWGNLIGSAGWNYLINRKLFATFTGGYTRYRSHIIQKQNAFVSSPDKSGQVYFQEGHYRSAMEDVSLKASFDYRPNVDHRVRMGGDYLFHLFRPEQSNMSSWYKDSVVSQMNNTVFSHSLIHGHEVSLYAEDEMLLTDRLRVNAGLRFTLFHVQGETYQSFQPRFSARYLLGRNLSAKVSYTKMNQYVHLLSNSYISQPTDIWVPVTGNIRPMHAHQVTGGLFWHYKELDFSAEGYYKRMNNLVEYKDNGPVLPSFEGWEDRVGVGKGRSYGLELMVQKKTGRFNGWIGYTLSWSDRWFPDGTVNKGHRFPSKYDNRHKVDIVASYKLSRKVELTAAWMYKSGNHLTIQDVQYRPLPELTERGYQEELWWGYGENASSRNNYQLPAYHRLDLGANFYRYKKNGRMGIWNLSLCNAYFKANPFSVRPIYYQTEKGREVVLEQTLLFLFVPSVSYTYKF</sequence>
<dbReference type="Pfam" id="PF07715">
    <property type="entry name" value="Plug"/>
    <property type="match status" value="1"/>
</dbReference>
<protein>
    <submittedName>
        <fullName evidence="12">Uncharacterized protein</fullName>
    </submittedName>
</protein>
<comment type="similarity">
    <text evidence="10 11">Belongs to the TonB-dependent receptor family.</text>
</comment>
<dbReference type="Proteomes" id="UP000286260">
    <property type="component" value="Unassembled WGS sequence"/>
</dbReference>
<keyword evidence="2 10" id="KW-0813">Transport</keyword>
<dbReference type="PROSITE" id="PS52016">
    <property type="entry name" value="TONB_DEPENDENT_REC_3"/>
    <property type="match status" value="1"/>
</dbReference>
<dbReference type="InterPro" id="IPR012910">
    <property type="entry name" value="Plug_dom"/>
</dbReference>
<dbReference type="Gene3D" id="2.60.40.1120">
    <property type="entry name" value="Carboxypeptidase-like, regulatory domain"/>
    <property type="match status" value="1"/>
</dbReference>
<evidence type="ECO:0000313" key="12">
    <source>
        <dbReference type="EMBL" id="RHC83019.1"/>
    </source>
</evidence>
<dbReference type="InterPro" id="IPR008969">
    <property type="entry name" value="CarboxyPept-like_regulatory"/>
</dbReference>
<dbReference type="RefSeq" id="WP_122204665.1">
    <property type="nucleotide sequence ID" value="NZ_JAKNEY010000039.1"/>
</dbReference>
<evidence type="ECO:0000256" key="8">
    <source>
        <dbReference type="ARBA" id="ARBA00023170"/>
    </source>
</evidence>
<dbReference type="PANTHER" id="PTHR30069:SF29">
    <property type="entry name" value="HEMOGLOBIN AND HEMOGLOBIN-HAPTOGLOBIN-BINDING PROTEIN 1-RELATED"/>
    <property type="match status" value="1"/>
</dbReference>
<dbReference type="SUPFAM" id="SSF56935">
    <property type="entry name" value="Porins"/>
    <property type="match status" value="1"/>
</dbReference>
<dbReference type="Pfam" id="PF00593">
    <property type="entry name" value="TonB_dep_Rec_b-barrel"/>
    <property type="match status" value="1"/>
</dbReference>
<comment type="caution">
    <text evidence="12">The sequence shown here is derived from an EMBL/GenBank/DDBJ whole genome shotgun (WGS) entry which is preliminary data.</text>
</comment>
<keyword evidence="5" id="KW-0732">Signal</keyword>
<dbReference type="InterPro" id="IPR039426">
    <property type="entry name" value="TonB-dep_rcpt-like"/>
</dbReference>
<dbReference type="AlphaFoldDB" id="A0A3R6EY29"/>
<dbReference type="Pfam" id="PF13715">
    <property type="entry name" value="CarbopepD_reg_2"/>
    <property type="match status" value="1"/>
</dbReference>
<evidence type="ECO:0000256" key="11">
    <source>
        <dbReference type="RuleBase" id="RU003357"/>
    </source>
</evidence>
<evidence type="ECO:0000256" key="7">
    <source>
        <dbReference type="ARBA" id="ARBA00023136"/>
    </source>
</evidence>
<keyword evidence="9 10" id="KW-0998">Cell outer membrane</keyword>
<reference evidence="12 13" key="1">
    <citation type="submission" date="2018-08" db="EMBL/GenBank/DDBJ databases">
        <title>A genome reference for cultivated species of the human gut microbiota.</title>
        <authorList>
            <person name="Zou Y."/>
            <person name="Xue W."/>
            <person name="Luo G."/>
        </authorList>
    </citation>
    <scope>NUCLEOTIDE SEQUENCE [LARGE SCALE GENOMIC DNA]</scope>
    <source>
        <strain evidence="12 13">AM34-17</strain>
    </source>
</reference>
<evidence type="ECO:0000256" key="5">
    <source>
        <dbReference type="ARBA" id="ARBA00022729"/>
    </source>
</evidence>
<gene>
    <name evidence="12" type="ORF">DW828_13380</name>
</gene>
<accession>A0A3R6EY29</accession>
<keyword evidence="4 10" id="KW-0812">Transmembrane</keyword>
<keyword evidence="3 10" id="KW-1134">Transmembrane beta strand</keyword>
<evidence type="ECO:0000256" key="2">
    <source>
        <dbReference type="ARBA" id="ARBA00022448"/>
    </source>
</evidence>
<dbReference type="GO" id="GO:0015344">
    <property type="term" value="F:siderophore uptake transmembrane transporter activity"/>
    <property type="evidence" value="ECO:0007669"/>
    <property type="project" value="TreeGrafter"/>
</dbReference>
<keyword evidence="6 11" id="KW-0798">TonB box</keyword>
<dbReference type="Gene3D" id="2.170.130.10">
    <property type="entry name" value="TonB-dependent receptor, plug domain"/>
    <property type="match status" value="1"/>
</dbReference>
<evidence type="ECO:0000256" key="4">
    <source>
        <dbReference type="ARBA" id="ARBA00022692"/>
    </source>
</evidence>
<evidence type="ECO:0000256" key="9">
    <source>
        <dbReference type="ARBA" id="ARBA00023237"/>
    </source>
</evidence>
<evidence type="ECO:0000256" key="10">
    <source>
        <dbReference type="PROSITE-ProRule" id="PRU01360"/>
    </source>
</evidence>